<accession>A0A6C2CR13</accession>
<name>A0A6C2CR13_9RHOO</name>
<dbReference type="OrthoDB" id="9179904at2"/>
<comment type="caution">
    <text evidence="3">The sequence shown here is derived from an EMBL/GenBank/DDBJ whole genome shotgun (WGS) entry which is preliminary data.</text>
</comment>
<sequence length="207" mass="22302">MNAPERNLNFTSTNRGELARIVLVNEEIKAIVATAFRINLMALNAIFLAKRAGNAALGFGVLSNELRRFAQDLTRHMASLRDMTSGSVGSVTGVVQQQRNSAILAAAIRLSGDGVPGVKDARKRGATRLAEQQAKLRTLDMRLRAAVEETQQLVELGGVLARSAKIEAAYGGGFSPALMQVSTDFAEVIAQIKRSLEVLGKERLVKD</sequence>
<dbReference type="Proteomes" id="UP000389128">
    <property type="component" value="Unassembled WGS sequence"/>
</dbReference>
<dbReference type="GO" id="GO:0004888">
    <property type="term" value="F:transmembrane signaling receptor activity"/>
    <property type="evidence" value="ECO:0007669"/>
    <property type="project" value="InterPro"/>
</dbReference>
<keyword evidence="1" id="KW-0807">Transducer</keyword>
<evidence type="ECO:0000313" key="4">
    <source>
        <dbReference type="Proteomes" id="UP000389128"/>
    </source>
</evidence>
<dbReference type="EMBL" id="SDKK01000010">
    <property type="protein sequence ID" value="TYC56557.1"/>
    <property type="molecule type" value="Genomic_DNA"/>
</dbReference>
<dbReference type="GO" id="GO:0016020">
    <property type="term" value="C:membrane"/>
    <property type="evidence" value="ECO:0007669"/>
    <property type="project" value="InterPro"/>
</dbReference>
<dbReference type="GO" id="GO:0007165">
    <property type="term" value="P:signal transduction"/>
    <property type="evidence" value="ECO:0007669"/>
    <property type="project" value="UniProtKB-KW"/>
</dbReference>
<feature type="domain" description="Methyl-accepting transducer" evidence="2">
    <location>
        <begin position="24"/>
        <end position="71"/>
    </location>
</feature>
<protein>
    <submittedName>
        <fullName evidence="3">Chemotaxis protein</fullName>
    </submittedName>
</protein>
<evidence type="ECO:0000313" key="3">
    <source>
        <dbReference type="EMBL" id="TYC56557.1"/>
    </source>
</evidence>
<dbReference type="AlphaFoldDB" id="A0A6C2CR13"/>
<dbReference type="SUPFAM" id="SSF58104">
    <property type="entry name" value="Methyl-accepting chemotaxis protein (MCP) signaling domain"/>
    <property type="match status" value="1"/>
</dbReference>
<organism evidence="3 4">
    <name type="scientific">Zoogloea oleivorans</name>
    <dbReference type="NCBI Taxonomy" id="1552750"/>
    <lineage>
        <taxon>Bacteria</taxon>
        <taxon>Pseudomonadati</taxon>
        <taxon>Pseudomonadota</taxon>
        <taxon>Betaproteobacteria</taxon>
        <taxon>Rhodocyclales</taxon>
        <taxon>Zoogloeaceae</taxon>
        <taxon>Zoogloea</taxon>
    </lineage>
</organism>
<dbReference type="InterPro" id="IPR004089">
    <property type="entry name" value="MCPsignal_dom"/>
</dbReference>
<keyword evidence="4" id="KW-1185">Reference proteome</keyword>
<dbReference type="PRINTS" id="PR00260">
    <property type="entry name" value="CHEMTRNSDUCR"/>
</dbReference>
<evidence type="ECO:0000256" key="1">
    <source>
        <dbReference type="PROSITE-ProRule" id="PRU00284"/>
    </source>
</evidence>
<reference evidence="3 4" key="1">
    <citation type="submission" date="2019-01" db="EMBL/GenBank/DDBJ databases">
        <title>Zoogloea oleivorans genome sequencing and assembly.</title>
        <authorList>
            <person name="Tancsics A."/>
            <person name="Farkas M."/>
            <person name="Kriszt B."/>
            <person name="Maroti G."/>
            <person name="Horvath B."/>
        </authorList>
    </citation>
    <scope>NUCLEOTIDE SEQUENCE [LARGE SCALE GENOMIC DNA]</scope>
    <source>
        <strain evidence="3 4">Buc</strain>
    </source>
</reference>
<gene>
    <name evidence="3" type="ORF">ETQ85_11935</name>
</gene>
<dbReference type="GO" id="GO:0006935">
    <property type="term" value="P:chemotaxis"/>
    <property type="evidence" value="ECO:0007669"/>
    <property type="project" value="InterPro"/>
</dbReference>
<dbReference type="InterPro" id="IPR004090">
    <property type="entry name" value="Chemotax_Me-accpt_rcpt"/>
</dbReference>
<evidence type="ECO:0000259" key="2">
    <source>
        <dbReference type="PROSITE" id="PS50111"/>
    </source>
</evidence>
<proteinExistence type="predicted"/>
<dbReference type="Gene3D" id="6.10.250.3200">
    <property type="match status" value="1"/>
</dbReference>
<dbReference type="RefSeq" id="WP_148579295.1">
    <property type="nucleotide sequence ID" value="NZ_JAVEUW010000010.1"/>
</dbReference>
<dbReference type="PROSITE" id="PS50111">
    <property type="entry name" value="CHEMOTAXIS_TRANSDUC_2"/>
    <property type="match status" value="1"/>
</dbReference>